<dbReference type="EMBL" id="CAWYQH010000130">
    <property type="protein sequence ID" value="CAK8692480.1"/>
    <property type="molecule type" value="Genomic_DNA"/>
</dbReference>
<evidence type="ECO:0008006" key="4">
    <source>
        <dbReference type="Google" id="ProtNLM"/>
    </source>
</evidence>
<sequence>MLLSVVLLEIFAAVVTLCFAFNMLTPLIKSYKNAKSLDVVAKGPKTHWFFGHVGQFGKTSQERLKKLTELAQSFPALFNVWRGPAFSAILMYHPDPARSFVTSGAPKDDFAYQFLKPWLGDGLLISKGKKWQRNRHLLTPAFHFSILKPYTEIYNQSCRVMLDKWADCVGKPLEVHDPISLMALDTMIQCAMSSRTNCQNVKGKHPYIKAIRELAESVGQRTQNPFYFFDWIYFLTPAGRRFSKAADIVHKHAETIIAERRKALEELKACKSKYENVKNNCQYGGKKLMDFLDILLQTRDDQGQGLSDAEIRDEVDTFLFEGHDTTASGMAWATYNLAKYPEFQKKCREEVMSVIGEKENVEWDDLQKFPYLTKFIKESLRLYPPVVFIGRKLNTALTVRSDVFKTKEVVIPENSNLSFNLFCLHRNEHIWKNPTIFDPERFSQEECAKRDSYAYLPFSAGSRNCIGQNFAMNEMKTVLAQILKRYELYLDEETPTPIIIAERRKTIEKKCDTSKYENVEIIKQYGEKKLLDFLDILLQTKDDEGKGLSDADIRDEVDTFLFEGHDTTASGMSWARYNLVKYPEFQEKCRKEVMAVIGGKDNVEWQFACSLKLLSHVEYTLYSIPLVGNLDLNFVYFPMTSYGRARLEFSRRNDLQKFPYLTKFIKESLRLYPPVVAVGRKLENPLTMRSKLFKSKDVVIPKNSNLIFSIFGLHRSENVWKNPTIFDPERFSKEECAQRDTYAYLPFSAGGRNCIGQNFAMNEMKTVLALTLKRYQLYLDEETPTPILHTRVILQSKDGIFVKIRPF</sequence>
<dbReference type="InterPro" id="IPR001128">
    <property type="entry name" value="Cyt_P450"/>
</dbReference>
<gene>
    <name evidence="2" type="ORF">CVLEPA_LOCUS25744</name>
</gene>
<dbReference type="PANTHER" id="PTHR24291:SF201">
    <property type="entry name" value="CYTOCHROME P450, FAMILY 4, SUBFAMILY B, POLYPEPTIDE 7"/>
    <property type="match status" value="1"/>
</dbReference>
<dbReference type="InterPro" id="IPR036396">
    <property type="entry name" value="Cyt_P450_sf"/>
</dbReference>
<dbReference type="InterPro" id="IPR002401">
    <property type="entry name" value="Cyt_P450_E_grp-I"/>
</dbReference>
<accession>A0ABP0GL53</accession>
<evidence type="ECO:0000313" key="2">
    <source>
        <dbReference type="EMBL" id="CAK8692480.1"/>
    </source>
</evidence>
<dbReference type="Pfam" id="PF00067">
    <property type="entry name" value="p450"/>
    <property type="match status" value="3"/>
</dbReference>
<dbReference type="Proteomes" id="UP001642483">
    <property type="component" value="Unassembled WGS sequence"/>
</dbReference>
<reference evidence="2 3" key="1">
    <citation type="submission" date="2024-02" db="EMBL/GenBank/DDBJ databases">
        <authorList>
            <person name="Daric V."/>
            <person name="Darras S."/>
        </authorList>
    </citation>
    <scope>NUCLEOTIDE SEQUENCE [LARGE SCALE GENOMIC DNA]</scope>
</reference>
<dbReference type="PRINTS" id="PR00463">
    <property type="entry name" value="EP450I"/>
</dbReference>
<dbReference type="SUPFAM" id="SSF48264">
    <property type="entry name" value="Cytochrome P450"/>
    <property type="match status" value="2"/>
</dbReference>
<keyword evidence="3" id="KW-1185">Reference proteome</keyword>
<dbReference type="Gene3D" id="1.10.630.10">
    <property type="entry name" value="Cytochrome P450"/>
    <property type="match status" value="3"/>
</dbReference>
<dbReference type="PROSITE" id="PS00086">
    <property type="entry name" value="CYTOCHROME_P450"/>
    <property type="match status" value="2"/>
</dbReference>
<dbReference type="InterPro" id="IPR017972">
    <property type="entry name" value="Cyt_P450_CS"/>
</dbReference>
<dbReference type="InterPro" id="IPR050196">
    <property type="entry name" value="Cytochrome_P450_Monoox"/>
</dbReference>
<dbReference type="PANTHER" id="PTHR24291">
    <property type="entry name" value="CYTOCHROME P450 FAMILY 4"/>
    <property type="match status" value="1"/>
</dbReference>
<comment type="caution">
    <text evidence="2">The sequence shown here is derived from an EMBL/GenBank/DDBJ whole genome shotgun (WGS) entry which is preliminary data.</text>
</comment>
<evidence type="ECO:0000313" key="3">
    <source>
        <dbReference type="Proteomes" id="UP001642483"/>
    </source>
</evidence>
<name>A0ABP0GL53_CLALP</name>
<dbReference type="PRINTS" id="PR00385">
    <property type="entry name" value="P450"/>
</dbReference>
<comment type="similarity">
    <text evidence="1">Belongs to the cytochrome P450 family.</text>
</comment>
<dbReference type="CDD" id="cd20659">
    <property type="entry name" value="CYP4B_4F-like"/>
    <property type="match status" value="1"/>
</dbReference>
<evidence type="ECO:0000256" key="1">
    <source>
        <dbReference type="ARBA" id="ARBA00010617"/>
    </source>
</evidence>
<organism evidence="2 3">
    <name type="scientific">Clavelina lepadiformis</name>
    <name type="common">Light-bulb sea squirt</name>
    <name type="synonym">Ascidia lepadiformis</name>
    <dbReference type="NCBI Taxonomy" id="159417"/>
    <lineage>
        <taxon>Eukaryota</taxon>
        <taxon>Metazoa</taxon>
        <taxon>Chordata</taxon>
        <taxon>Tunicata</taxon>
        <taxon>Ascidiacea</taxon>
        <taxon>Aplousobranchia</taxon>
        <taxon>Clavelinidae</taxon>
        <taxon>Clavelina</taxon>
    </lineage>
</organism>
<protein>
    <recommendedName>
        <fullName evidence="4">Cytochrome P450</fullName>
    </recommendedName>
</protein>
<proteinExistence type="inferred from homology"/>